<accession>A0ABV8F102</accession>
<evidence type="ECO:0000313" key="1">
    <source>
        <dbReference type="EMBL" id="MFC3982333.1"/>
    </source>
</evidence>
<dbReference type="EMBL" id="JBHSBC010000019">
    <property type="protein sequence ID" value="MFC3982333.1"/>
    <property type="molecule type" value="Genomic_DNA"/>
</dbReference>
<dbReference type="RefSeq" id="WP_352011290.1">
    <property type="nucleotide sequence ID" value="NZ_JBHSBC010000019.1"/>
</dbReference>
<protein>
    <recommendedName>
        <fullName evidence="3">DUF3592 domain-containing protein</fullName>
    </recommendedName>
</protein>
<sequence>MWVLAPVLLLYVVVMTPAWMHDHQLAGLVDRALGYPLPKGSDLGDYEPQSEVRPGADLCNYHVRFEIETEASAEEVLTYYRTAKITPVGEGDLAVNVWEPFGPPASPMDDPKENGGRRRIIVELQDNHHDGGFWDLRCL</sequence>
<keyword evidence="2" id="KW-1185">Reference proteome</keyword>
<gene>
    <name evidence="1" type="ORF">ACFOYY_19470</name>
</gene>
<dbReference type="Proteomes" id="UP001595698">
    <property type="component" value="Unassembled WGS sequence"/>
</dbReference>
<evidence type="ECO:0008006" key="3">
    <source>
        <dbReference type="Google" id="ProtNLM"/>
    </source>
</evidence>
<proteinExistence type="predicted"/>
<name>A0ABV8F102_9ACTN</name>
<evidence type="ECO:0000313" key="2">
    <source>
        <dbReference type="Proteomes" id="UP001595698"/>
    </source>
</evidence>
<reference evidence="2" key="1">
    <citation type="journal article" date="2019" name="Int. J. Syst. Evol. Microbiol.">
        <title>The Global Catalogue of Microorganisms (GCM) 10K type strain sequencing project: providing services to taxonomists for standard genome sequencing and annotation.</title>
        <authorList>
            <consortium name="The Broad Institute Genomics Platform"/>
            <consortium name="The Broad Institute Genome Sequencing Center for Infectious Disease"/>
            <person name="Wu L."/>
            <person name="Ma J."/>
        </authorList>
    </citation>
    <scope>NUCLEOTIDE SEQUENCE [LARGE SCALE GENOMIC DNA]</scope>
    <source>
        <strain evidence="2">TBRC 7912</strain>
    </source>
</reference>
<comment type="caution">
    <text evidence="1">The sequence shown here is derived from an EMBL/GenBank/DDBJ whole genome shotgun (WGS) entry which is preliminary data.</text>
</comment>
<organism evidence="1 2">
    <name type="scientific">Streptosporangium jomthongense</name>
    <dbReference type="NCBI Taxonomy" id="1193683"/>
    <lineage>
        <taxon>Bacteria</taxon>
        <taxon>Bacillati</taxon>
        <taxon>Actinomycetota</taxon>
        <taxon>Actinomycetes</taxon>
        <taxon>Streptosporangiales</taxon>
        <taxon>Streptosporangiaceae</taxon>
        <taxon>Streptosporangium</taxon>
    </lineage>
</organism>